<proteinExistence type="predicted"/>
<dbReference type="EMBL" id="AP023354">
    <property type="protein sequence ID" value="BCJ28950.1"/>
    <property type="molecule type" value="Genomic_DNA"/>
</dbReference>
<keyword evidence="2" id="KW-1185">Reference proteome</keyword>
<dbReference type="AlphaFoldDB" id="A0A810L0B9"/>
<evidence type="ECO:0008006" key="3">
    <source>
        <dbReference type="Google" id="ProtNLM"/>
    </source>
</evidence>
<dbReference type="Pfam" id="PF10978">
    <property type="entry name" value="DUF2785"/>
    <property type="match status" value="1"/>
</dbReference>
<dbReference type="Proteomes" id="UP000680750">
    <property type="component" value="Chromosome"/>
</dbReference>
<dbReference type="KEGG" id="aser:Asera_30580"/>
<name>A0A810L0B9_9ACTN</name>
<gene>
    <name evidence="1" type="ORF">Asera_30580</name>
</gene>
<dbReference type="InterPro" id="IPR021247">
    <property type="entry name" value="DUF2785"/>
</dbReference>
<organism evidence="1 2">
    <name type="scientific">Actinocatenispora sera</name>
    <dbReference type="NCBI Taxonomy" id="390989"/>
    <lineage>
        <taxon>Bacteria</taxon>
        <taxon>Bacillati</taxon>
        <taxon>Actinomycetota</taxon>
        <taxon>Actinomycetes</taxon>
        <taxon>Micromonosporales</taxon>
        <taxon>Micromonosporaceae</taxon>
        <taxon>Actinocatenispora</taxon>
    </lineage>
</organism>
<evidence type="ECO:0000313" key="1">
    <source>
        <dbReference type="EMBL" id="BCJ28950.1"/>
    </source>
</evidence>
<accession>A0A810L0B9</accession>
<reference evidence="1" key="1">
    <citation type="submission" date="2020-08" db="EMBL/GenBank/DDBJ databases">
        <title>Whole genome shotgun sequence of Actinocatenispora sera NBRC 101916.</title>
        <authorList>
            <person name="Komaki H."/>
            <person name="Tamura T."/>
        </authorList>
    </citation>
    <scope>NUCLEOTIDE SEQUENCE</scope>
    <source>
        <strain evidence="1">NBRC 101916</strain>
    </source>
</reference>
<protein>
    <recommendedName>
        <fullName evidence="3">DUF2785 domain-containing protein</fullName>
    </recommendedName>
</protein>
<sequence length="283" mass="30906">MLGRVTGMTDWAAVVTADFPVPDDLDAAVAELLELLTSPDPEVRDWQAREVLRRWIERGVLDERLAALGDAMVERFTHPRVQARTFAPLILANTVDRATAAGLLDAATLAGWRSAFAGWWLTEPDVRGWDDELGWLHAVAHGSDVVVAFGRSPRTAAPELADLLTLVAERTVARTDYRYAQQEEDRLARALAHTLARPELTEAQATGWLASIDRLFATGEPGPVPVEAANTFAVLRAAYVMIDRRAIPHRAAVTDAIAARLHEVFPPYPARRAPADPASSAGR</sequence>
<evidence type="ECO:0000313" key="2">
    <source>
        <dbReference type="Proteomes" id="UP000680750"/>
    </source>
</evidence>